<evidence type="ECO:0000313" key="1">
    <source>
        <dbReference type="EMBL" id="KAJ7662380.1"/>
    </source>
</evidence>
<organism evidence="1 2">
    <name type="scientific">Mycena rosella</name>
    <name type="common">Pink bonnet</name>
    <name type="synonym">Agaricus rosellus</name>
    <dbReference type="NCBI Taxonomy" id="1033263"/>
    <lineage>
        <taxon>Eukaryota</taxon>
        <taxon>Fungi</taxon>
        <taxon>Dikarya</taxon>
        <taxon>Basidiomycota</taxon>
        <taxon>Agaricomycotina</taxon>
        <taxon>Agaricomycetes</taxon>
        <taxon>Agaricomycetidae</taxon>
        <taxon>Agaricales</taxon>
        <taxon>Marasmiineae</taxon>
        <taxon>Mycenaceae</taxon>
        <taxon>Mycena</taxon>
    </lineage>
</organism>
<dbReference type="EMBL" id="JARKIE010000242">
    <property type="protein sequence ID" value="KAJ7662380.1"/>
    <property type="molecule type" value="Genomic_DNA"/>
</dbReference>
<protein>
    <submittedName>
        <fullName evidence="1">Uncharacterized protein</fullName>
    </submittedName>
</protein>
<reference evidence="1" key="1">
    <citation type="submission" date="2023-03" db="EMBL/GenBank/DDBJ databases">
        <title>Massive genome expansion in bonnet fungi (Mycena s.s.) driven by repeated elements and novel gene families across ecological guilds.</title>
        <authorList>
            <consortium name="Lawrence Berkeley National Laboratory"/>
            <person name="Harder C.B."/>
            <person name="Miyauchi S."/>
            <person name="Viragh M."/>
            <person name="Kuo A."/>
            <person name="Thoen E."/>
            <person name="Andreopoulos B."/>
            <person name="Lu D."/>
            <person name="Skrede I."/>
            <person name="Drula E."/>
            <person name="Henrissat B."/>
            <person name="Morin E."/>
            <person name="Kohler A."/>
            <person name="Barry K."/>
            <person name="LaButti K."/>
            <person name="Morin E."/>
            <person name="Salamov A."/>
            <person name="Lipzen A."/>
            <person name="Mereny Z."/>
            <person name="Hegedus B."/>
            <person name="Baldrian P."/>
            <person name="Stursova M."/>
            <person name="Weitz H."/>
            <person name="Taylor A."/>
            <person name="Grigoriev I.V."/>
            <person name="Nagy L.G."/>
            <person name="Martin F."/>
            <person name="Kauserud H."/>
        </authorList>
    </citation>
    <scope>NUCLEOTIDE SEQUENCE</scope>
    <source>
        <strain evidence="1">CBHHK067</strain>
    </source>
</reference>
<keyword evidence="2" id="KW-1185">Reference proteome</keyword>
<proteinExistence type="predicted"/>
<gene>
    <name evidence="1" type="ORF">B0H17DRAFT_1144386</name>
</gene>
<sequence length="232" mass="25135">MAGGESMHTSLPCCIALACFHTHQADIVVHHPPRKQGPFKIHSWVSLCTYPAPLLPALHLILLSVCLPWLKAYHPLPSPPQVCFALHPVLTIPMHLVVDTHICIRAIIPRPCPASSFSDIPAPFDFPLNLKLDVDLGTFEWLCGFDSEYPSTLTYGVFQYGSVDPIEPALASPTLSCGPMSPFSCLAPYSSFEYAGFNVDNFESVPALPALAHALTLQGAIDSSVQAWTAGM</sequence>
<evidence type="ECO:0000313" key="2">
    <source>
        <dbReference type="Proteomes" id="UP001221757"/>
    </source>
</evidence>
<dbReference type="Proteomes" id="UP001221757">
    <property type="component" value="Unassembled WGS sequence"/>
</dbReference>
<name>A0AAD7CWW6_MYCRO</name>
<comment type="caution">
    <text evidence="1">The sequence shown here is derived from an EMBL/GenBank/DDBJ whole genome shotgun (WGS) entry which is preliminary data.</text>
</comment>
<dbReference type="AlphaFoldDB" id="A0AAD7CWW6"/>
<accession>A0AAD7CWW6</accession>